<keyword evidence="1" id="KW-0812">Transmembrane</keyword>
<sequence>MDTLNYDQAIARLTVDNIEALARTANLGDLNFEEVVPKFMFIRRMLLLLAEQDRVELPSRTATEISNNLSALFSSMDQIEEFTPAQSDPVNARNQIANRVENVRDYFAEHVRPYVGAREVEATEQQIELEQSAEAARAASDEIDALLRSVRKSVGDAGADELSGHYGRQADQHQESARNYLVAVVVLVVLTFAAALYLFDSVEVATNEDGSEQWGDLVRQLTARLFFLGLLAWALAFVVRNYRANQHLAVLNDQRRNALLTYPLFTGSANSETERDLITAELVRAVFAMGDTGYADTNDRTVIEDQASLLGVLMSRRP</sequence>
<name>A0A4R7HY80_9ACTN</name>
<feature type="transmembrane region" description="Helical" evidence="1">
    <location>
        <begin position="180"/>
        <end position="199"/>
    </location>
</feature>
<dbReference type="RefSeq" id="WP_133868566.1">
    <property type="nucleotide sequence ID" value="NZ_SOAU01000001.1"/>
</dbReference>
<keyword evidence="3" id="KW-1185">Reference proteome</keyword>
<organism evidence="2 3">
    <name type="scientific">Ilumatobacter fluminis</name>
    <dbReference type="NCBI Taxonomy" id="467091"/>
    <lineage>
        <taxon>Bacteria</taxon>
        <taxon>Bacillati</taxon>
        <taxon>Actinomycetota</taxon>
        <taxon>Acidimicrobiia</taxon>
        <taxon>Acidimicrobiales</taxon>
        <taxon>Ilumatobacteraceae</taxon>
        <taxon>Ilumatobacter</taxon>
    </lineage>
</organism>
<comment type="caution">
    <text evidence="2">The sequence shown here is derived from an EMBL/GenBank/DDBJ whole genome shotgun (WGS) entry which is preliminary data.</text>
</comment>
<gene>
    <name evidence="2" type="ORF">BDK89_1751</name>
</gene>
<reference evidence="2 3" key="1">
    <citation type="submission" date="2019-03" db="EMBL/GenBank/DDBJ databases">
        <title>Sequencing the genomes of 1000 actinobacteria strains.</title>
        <authorList>
            <person name="Klenk H.-P."/>
        </authorList>
    </citation>
    <scope>NUCLEOTIDE SEQUENCE [LARGE SCALE GENOMIC DNA]</scope>
    <source>
        <strain evidence="2 3">DSM 18936</strain>
    </source>
</reference>
<keyword evidence="1" id="KW-0472">Membrane</keyword>
<dbReference type="EMBL" id="SOAU01000001">
    <property type="protein sequence ID" value="TDT16167.1"/>
    <property type="molecule type" value="Genomic_DNA"/>
</dbReference>
<evidence type="ECO:0000313" key="2">
    <source>
        <dbReference type="EMBL" id="TDT16167.1"/>
    </source>
</evidence>
<dbReference type="AlphaFoldDB" id="A0A4R7HY80"/>
<accession>A0A4R7HY80</accession>
<evidence type="ECO:0000256" key="1">
    <source>
        <dbReference type="SAM" id="Phobius"/>
    </source>
</evidence>
<evidence type="ECO:0000313" key="3">
    <source>
        <dbReference type="Proteomes" id="UP000294558"/>
    </source>
</evidence>
<protein>
    <submittedName>
        <fullName evidence="2">Uncharacterized protein</fullName>
    </submittedName>
</protein>
<feature type="transmembrane region" description="Helical" evidence="1">
    <location>
        <begin position="221"/>
        <end position="239"/>
    </location>
</feature>
<dbReference type="Proteomes" id="UP000294558">
    <property type="component" value="Unassembled WGS sequence"/>
</dbReference>
<keyword evidence="1" id="KW-1133">Transmembrane helix</keyword>
<proteinExistence type="predicted"/>